<evidence type="ECO:0000313" key="2">
    <source>
        <dbReference type="EMBL" id="CEP07628.1"/>
    </source>
</evidence>
<dbReference type="AlphaFoldDB" id="A0A0B7MWX2"/>
<dbReference type="Pfam" id="PF13843">
    <property type="entry name" value="DDE_Tnp_1_7"/>
    <property type="match status" value="1"/>
</dbReference>
<feature type="domain" description="PiggyBac transposable element-derived protein" evidence="1">
    <location>
        <begin position="1"/>
        <end position="320"/>
    </location>
</feature>
<proteinExistence type="predicted"/>
<dbReference type="PANTHER" id="PTHR46599">
    <property type="entry name" value="PIGGYBAC TRANSPOSABLE ELEMENT-DERIVED PROTEIN 4"/>
    <property type="match status" value="1"/>
</dbReference>
<dbReference type="InterPro" id="IPR029526">
    <property type="entry name" value="PGBD"/>
</dbReference>
<sequence>FLPLDHLESIISNTNAHARSILAGAWTDITLPEYLKWLSLLTIMTVVHHCDRDAYWKKGSGLIYLTIDFSDYMSQNRFNNITRMHVFEVPSKEKQLDDPLYQIRSTIQAFNTYMSSCITPGKYLVIDESMNQWLGIGMPNLKKVPRKPHPIGQEFKTLADHHTYCILQIDTVSDPKPKEYDSDEGMRKLTATVKRLVKPWFFTGRTVIADSWFGAPDMTTMLTELGLYSIMQIAKRRYWPRGMPTTDVVEHTDSEPGSFFTMKNQQRGMFVTTFRHLKVKAFISSCGTTRLSGSCAVEHRGQIKQFERPAVVDEYEKHKSK</sequence>
<dbReference type="EMBL" id="LN719386">
    <property type="protein sequence ID" value="CEP07628.1"/>
    <property type="molecule type" value="Genomic_DNA"/>
</dbReference>
<accession>A0A0B7MWX2</accession>
<dbReference type="OrthoDB" id="2278856at2759"/>
<evidence type="ECO:0000259" key="1">
    <source>
        <dbReference type="Pfam" id="PF13843"/>
    </source>
</evidence>
<dbReference type="Proteomes" id="UP000054107">
    <property type="component" value="Unassembled WGS sequence"/>
</dbReference>
<gene>
    <name evidence="2" type="primary">PARPA_00928.1 scaffold 1287</name>
</gene>
<feature type="non-terminal residue" evidence="2">
    <location>
        <position position="1"/>
    </location>
</feature>
<protein>
    <recommendedName>
        <fullName evidence="1">PiggyBac transposable element-derived protein domain-containing protein</fullName>
    </recommendedName>
</protein>
<name>A0A0B7MWX2_9FUNG</name>
<evidence type="ECO:0000313" key="3">
    <source>
        <dbReference type="Proteomes" id="UP000054107"/>
    </source>
</evidence>
<reference evidence="2 3" key="1">
    <citation type="submission" date="2014-09" db="EMBL/GenBank/DDBJ databases">
        <authorList>
            <person name="Ellenberger Sabrina"/>
        </authorList>
    </citation>
    <scope>NUCLEOTIDE SEQUENCE [LARGE SCALE GENOMIC DNA]</scope>
    <source>
        <strain evidence="2 3">CBS 412.66</strain>
    </source>
</reference>
<keyword evidence="3" id="KW-1185">Reference proteome</keyword>
<organism evidence="2 3">
    <name type="scientific">Parasitella parasitica</name>
    <dbReference type="NCBI Taxonomy" id="35722"/>
    <lineage>
        <taxon>Eukaryota</taxon>
        <taxon>Fungi</taxon>
        <taxon>Fungi incertae sedis</taxon>
        <taxon>Mucoromycota</taxon>
        <taxon>Mucoromycotina</taxon>
        <taxon>Mucoromycetes</taxon>
        <taxon>Mucorales</taxon>
        <taxon>Mucorineae</taxon>
        <taxon>Mucoraceae</taxon>
        <taxon>Parasitella</taxon>
    </lineage>
</organism>
<dbReference type="PANTHER" id="PTHR46599:SF3">
    <property type="entry name" value="PIGGYBAC TRANSPOSABLE ELEMENT-DERIVED PROTEIN 4"/>
    <property type="match status" value="1"/>
</dbReference>